<evidence type="ECO:0000313" key="2">
    <source>
        <dbReference type="Proteomes" id="UP000722050"/>
    </source>
</evidence>
<sequence>MLILMSWILNIVILMYEWRKKSLGMVLWAMLFVVFTVPNTAHAYSGDYSDITIANATMLAVLFMALYMFTRFFYFTKFNAEKLEMEVSDFEETPEVLFRMIFCVYLICFVIVAGGFYGRGYSLFNSTWTQTLNMAQTPIEILAGKIMVAFSGIGFACLCKKKRLCFLIAFAIYLFCALYSKSRYNLLGFITPFIIYFLFNKNKKKVAVGVSAGIVLVFAVFVFQQIRWLGDISLLPKVGIGEIFKRSIDYMRKGGGELGLIKAYYYFVEHNNNFPKFGMGLGYMRLALLFVPAAIAKFKPRDFAIDMYKEWMHVDNPRGTMHPTLFGDVFANFGFMCFLLGIVYGILVSFVDEFIKATKDPTMRCMKASMVCTLFILIGRGATYNAIFNYIIGSLVLDIIYVVYKIWRRASEDTLYQCS</sequence>
<accession>A0A930EER9</accession>
<organism evidence="1 2">
    <name type="scientific">Mogibacterium diversum</name>
    <dbReference type="NCBI Taxonomy" id="114527"/>
    <lineage>
        <taxon>Bacteria</taxon>
        <taxon>Bacillati</taxon>
        <taxon>Bacillota</taxon>
        <taxon>Clostridia</taxon>
        <taxon>Peptostreptococcales</taxon>
        <taxon>Anaerovoracaceae</taxon>
        <taxon>Mogibacterium</taxon>
    </lineage>
</organism>
<comment type="caution">
    <text evidence="1">The sequence shown here is derived from an EMBL/GenBank/DDBJ whole genome shotgun (WGS) entry which is preliminary data.</text>
</comment>
<name>A0A930EER9_9FIRM</name>
<dbReference type="RefSeq" id="WP_273451532.1">
    <property type="nucleotide sequence ID" value="NZ_CAURSC010000001.1"/>
</dbReference>
<evidence type="ECO:0000313" key="1">
    <source>
        <dbReference type="EMBL" id="MBF1352623.1"/>
    </source>
</evidence>
<dbReference type="AlphaFoldDB" id="A0A930EER9"/>
<dbReference type="EMBL" id="JABZQH010000215">
    <property type="protein sequence ID" value="MBF1352623.1"/>
    <property type="molecule type" value="Genomic_DNA"/>
</dbReference>
<dbReference type="Proteomes" id="UP000722050">
    <property type="component" value="Unassembled WGS sequence"/>
</dbReference>
<protein>
    <submittedName>
        <fullName evidence="1">Uncharacterized protein</fullName>
    </submittedName>
</protein>
<proteinExistence type="predicted"/>
<reference evidence="1" key="1">
    <citation type="submission" date="2020-04" db="EMBL/GenBank/DDBJ databases">
        <title>Deep metagenomics examines the oral microbiome during advanced dental caries in children, revealing novel taxa and co-occurrences with host molecules.</title>
        <authorList>
            <person name="Baker J.L."/>
            <person name="Morton J.T."/>
            <person name="Dinis M."/>
            <person name="Alvarez R."/>
            <person name="Tran N.C."/>
            <person name="Knight R."/>
            <person name="Edlund A."/>
        </authorList>
    </citation>
    <scope>NUCLEOTIDE SEQUENCE</scope>
    <source>
        <strain evidence="1">JCVI_24_bin.8</strain>
    </source>
</reference>
<gene>
    <name evidence="1" type="ORF">HXM71_05855</name>
</gene>